<dbReference type="RefSeq" id="WP_085765464.1">
    <property type="nucleotide sequence ID" value="NZ_CP019344.1"/>
</dbReference>
<proteinExistence type="predicted"/>
<dbReference type="InterPro" id="IPR007560">
    <property type="entry name" value="Restrct_endonuc_IV_Mrr"/>
</dbReference>
<dbReference type="InterPro" id="IPR011335">
    <property type="entry name" value="Restrct_endonuc-II-like"/>
</dbReference>
<dbReference type="Proteomes" id="UP000193431">
    <property type="component" value="Chromosome"/>
</dbReference>
<accession>A0A1W6MGD3</accession>
<dbReference type="STRING" id="331648.BST97_00845"/>
<keyword evidence="4" id="KW-1185">Reference proteome</keyword>
<dbReference type="OrthoDB" id="9794834at2"/>
<dbReference type="GO" id="GO:0004519">
    <property type="term" value="F:endonuclease activity"/>
    <property type="evidence" value="ECO:0007669"/>
    <property type="project" value="InterPro"/>
</dbReference>
<evidence type="ECO:0008006" key="5">
    <source>
        <dbReference type="Google" id="ProtNLM"/>
    </source>
</evidence>
<evidence type="ECO:0000313" key="4">
    <source>
        <dbReference type="Proteomes" id="UP000193431"/>
    </source>
</evidence>
<protein>
    <recommendedName>
        <fullName evidence="5">IrrE N-terminal-like domain-containing protein</fullName>
    </recommendedName>
</protein>
<organism evidence="3 4">
    <name type="scientific">Nonlabens spongiae</name>
    <dbReference type="NCBI Taxonomy" id="331648"/>
    <lineage>
        <taxon>Bacteria</taxon>
        <taxon>Pseudomonadati</taxon>
        <taxon>Bacteroidota</taxon>
        <taxon>Flavobacteriia</taxon>
        <taxon>Flavobacteriales</taxon>
        <taxon>Flavobacteriaceae</taxon>
        <taxon>Nonlabens</taxon>
    </lineage>
</organism>
<dbReference type="Gene3D" id="1.10.10.2910">
    <property type="match status" value="1"/>
</dbReference>
<evidence type="ECO:0000313" key="3">
    <source>
        <dbReference type="EMBL" id="ARN76664.1"/>
    </source>
</evidence>
<reference evidence="3 4" key="1">
    <citation type="submission" date="2016-11" db="EMBL/GenBank/DDBJ databases">
        <title>Trade-off between light-utilization and light-protection in marine flavobacteria.</title>
        <authorList>
            <person name="Kumagai Y."/>
        </authorList>
    </citation>
    <scope>NUCLEOTIDE SEQUENCE [LARGE SCALE GENOMIC DNA]</scope>
    <source>
        <strain evidence="3 4">JCM 13191</strain>
    </source>
</reference>
<dbReference type="InterPro" id="IPR010359">
    <property type="entry name" value="IrrE_HExxH"/>
</dbReference>
<feature type="domain" description="IrrE N-terminal-like" evidence="2">
    <location>
        <begin position="235"/>
        <end position="388"/>
    </location>
</feature>
<dbReference type="InterPro" id="IPR052345">
    <property type="entry name" value="Rad_response_metalloprotease"/>
</dbReference>
<gene>
    <name evidence="3" type="ORF">BST97_00845</name>
</gene>
<feature type="domain" description="Restriction endonuclease type IV Mrr" evidence="1">
    <location>
        <begin position="37"/>
        <end position="129"/>
    </location>
</feature>
<evidence type="ECO:0000259" key="1">
    <source>
        <dbReference type="Pfam" id="PF04471"/>
    </source>
</evidence>
<dbReference type="EMBL" id="CP019344">
    <property type="protein sequence ID" value="ARN76664.1"/>
    <property type="molecule type" value="Genomic_DNA"/>
</dbReference>
<dbReference type="GO" id="GO:0003677">
    <property type="term" value="F:DNA binding"/>
    <property type="evidence" value="ECO:0007669"/>
    <property type="project" value="InterPro"/>
</dbReference>
<dbReference type="PANTHER" id="PTHR43236">
    <property type="entry name" value="ANTITOXIN HIGA1"/>
    <property type="match status" value="1"/>
</dbReference>
<evidence type="ECO:0000259" key="2">
    <source>
        <dbReference type="Pfam" id="PF06114"/>
    </source>
</evidence>
<dbReference type="Pfam" id="PF06114">
    <property type="entry name" value="Peptidase_M78"/>
    <property type="match status" value="1"/>
</dbReference>
<dbReference type="GO" id="GO:0009307">
    <property type="term" value="P:DNA restriction-modification system"/>
    <property type="evidence" value="ECO:0007669"/>
    <property type="project" value="InterPro"/>
</dbReference>
<dbReference type="PANTHER" id="PTHR43236:SF1">
    <property type="entry name" value="BLL7220 PROTEIN"/>
    <property type="match status" value="1"/>
</dbReference>
<dbReference type="Pfam" id="PF04471">
    <property type="entry name" value="Mrr_cat"/>
    <property type="match status" value="1"/>
</dbReference>
<dbReference type="AlphaFoldDB" id="A0A1W6MGD3"/>
<sequence length="418" mass="48585">MNTVEKGDSLEHSTLKIIRNVLGKSLLGINEEFARVFTKKKYPSINRPDGEIEFDLTIEIWPPGANRCSLIYFIECKNYKSRIPISAVKKFYADICESTRLNAKAIFVSNSPLSKGAMDYASSMNMMVIEGSSELNYKIILYKRNFGNSTIIPWLIDDKNLVLGDDIDMLTQKIDSAIFECLIQSSEKASYGIDRLSKADIEKIAEKELNKFSEDILLKSYGISTTELVEYMSQEYGIKTQFWKFRDDSILGTCDIEERLIKINQNLQNTKRELFVIGHEFGHFILHQKLSINQNLLNSFSDSKFNFQIAKYELKNAKNWIEWQANYFSASLLIPKSSLVIKSWRYEGYKRDLRFNDDPKSIKHFNFVINRLSHHFNVSKTSIIYRLNEINMIKNHSRLKHIGDILGEWLSEYFIDIK</sequence>
<dbReference type="SUPFAM" id="SSF52980">
    <property type="entry name" value="Restriction endonuclease-like"/>
    <property type="match status" value="1"/>
</dbReference>
<name>A0A1W6MGD3_9FLAO</name>